<gene>
    <name evidence="1" type="ordered locus">Tmel_0068</name>
</gene>
<sequence length="41" mass="4651">MVISGKYELILKSASEENINFWRNCDCICCGTTWMGGNLCF</sequence>
<organism evidence="1 2">
    <name type="scientific">Thermosipho melanesiensis (strain DSM 12029 / CIP 104789 / BI429)</name>
    <dbReference type="NCBI Taxonomy" id="391009"/>
    <lineage>
        <taxon>Bacteria</taxon>
        <taxon>Thermotogati</taxon>
        <taxon>Thermotogota</taxon>
        <taxon>Thermotogae</taxon>
        <taxon>Thermotogales</taxon>
        <taxon>Fervidobacteriaceae</taxon>
        <taxon>Thermosipho</taxon>
    </lineage>
</organism>
<dbReference type="Proteomes" id="UP000001110">
    <property type="component" value="Chromosome"/>
</dbReference>
<dbReference type="HOGENOM" id="CLU_3277955_0_0_0"/>
<reference evidence="1 2" key="2">
    <citation type="journal article" date="2009" name="Proc. Natl. Acad. Sci. U.S.A.">
        <title>On the chimeric nature, thermophilic origin, and phylogenetic placement of the Thermotogales.</title>
        <authorList>
            <person name="Zhaxybayeva O."/>
            <person name="Swithers K.S."/>
            <person name="Lapierre P."/>
            <person name="Fournier G.P."/>
            <person name="Bickhart D.M."/>
            <person name="DeBoy R.T."/>
            <person name="Nelson K.E."/>
            <person name="Nesbo C.L."/>
            <person name="Doolittle W.F."/>
            <person name="Gogarten J.P."/>
            <person name="Noll K.M."/>
        </authorList>
    </citation>
    <scope>NUCLEOTIDE SEQUENCE [LARGE SCALE GENOMIC DNA]</scope>
    <source>
        <strain evidence="2">DSM 12029 / CIP 104789 / BI429</strain>
    </source>
</reference>
<dbReference type="AlphaFoldDB" id="A6LJ44"/>
<evidence type="ECO:0000313" key="2">
    <source>
        <dbReference type="Proteomes" id="UP000001110"/>
    </source>
</evidence>
<reference evidence="1 2" key="1">
    <citation type="submission" date="2007-05" db="EMBL/GenBank/DDBJ databases">
        <title>Complete sequence of Thermosipho melanesiensis BI429.</title>
        <authorList>
            <consortium name="US DOE Joint Genome Institute"/>
            <person name="Copeland A."/>
            <person name="Lucas S."/>
            <person name="Lapidus A."/>
            <person name="Barry K."/>
            <person name="Glavina del Rio T."/>
            <person name="Dalin E."/>
            <person name="Tice H."/>
            <person name="Pitluck S."/>
            <person name="Chertkov O."/>
            <person name="Brettin T."/>
            <person name="Bruce D."/>
            <person name="Detter J.C."/>
            <person name="Han C."/>
            <person name="Schmutz J."/>
            <person name="Larimer F."/>
            <person name="Land M."/>
            <person name="Hauser L."/>
            <person name="Kyrpides N."/>
            <person name="Mikhailova N."/>
            <person name="Nelson K."/>
            <person name="Gogarten J.P."/>
            <person name="Noll K."/>
            <person name="Richardson P."/>
        </authorList>
    </citation>
    <scope>NUCLEOTIDE SEQUENCE [LARGE SCALE GENOMIC DNA]</scope>
    <source>
        <strain evidence="2">DSM 12029 / CIP 104789 / BI429</strain>
    </source>
</reference>
<name>A6LJ44_THEM4</name>
<dbReference type="KEGG" id="tme:Tmel_0068"/>
<evidence type="ECO:0000313" key="1">
    <source>
        <dbReference type="EMBL" id="ABR29945.1"/>
    </source>
</evidence>
<accession>A6LJ44</accession>
<protein>
    <submittedName>
        <fullName evidence="1">Uncharacterized protein</fullName>
    </submittedName>
</protein>
<proteinExistence type="predicted"/>
<dbReference type="EMBL" id="CP000716">
    <property type="protein sequence ID" value="ABR29945.1"/>
    <property type="molecule type" value="Genomic_DNA"/>
</dbReference>